<evidence type="ECO:0000259" key="2">
    <source>
        <dbReference type="Pfam" id="PF13614"/>
    </source>
</evidence>
<dbReference type="PANTHER" id="PTHR13696:SF52">
    <property type="entry name" value="PARA FAMILY PROTEIN CT_582"/>
    <property type="match status" value="1"/>
</dbReference>
<keyword evidence="4" id="KW-1185">Reference proteome</keyword>
<dbReference type="InterPro" id="IPR017818">
    <property type="entry name" value="Plasmid_partition_RepA"/>
</dbReference>
<dbReference type="GO" id="GO:0006355">
    <property type="term" value="P:regulation of DNA-templated transcription"/>
    <property type="evidence" value="ECO:0007669"/>
    <property type="project" value="InterPro"/>
</dbReference>
<dbReference type="Pfam" id="PF13614">
    <property type="entry name" value="AAA_31"/>
    <property type="match status" value="1"/>
</dbReference>
<dbReference type="Gene3D" id="3.40.50.300">
    <property type="entry name" value="P-loop containing nucleotide triphosphate hydrolases"/>
    <property type="match status" value="1"/>
</dbReference>
<dbReference type="SUPFAM" id="SSF46955">
    <property type="entry name" value="Putative DNA-binding domain"/>
    <property type="match status" value="1"/>
</dbReference>
<reference evidence="3 4" key="1">
    <citation type="submission" date="2014-01" db="EMBL/GenBank/DDBJ databases">
        <title>Roseivivax halodurans JCM 10272 Genome Sequencing.</title>
        <authorList>
            <person name="Lai Q."/>
            <person name="Li G."/>
            <person name="Shao Z."/>
        </authorList>
    </citation>
    <scope>NUCLEOTIDE SEQUENCE [LARGE SCALE GENOMIC DNA]</scope>
    <source>
        <strain evidence="3 4">JCM 10272</strain>
    </source>
</reference>
<dbReference type="PANTHER" id="PTHR13696">
    <property type="entry name" value="P-LOOP CONTAINING NUCLEOSIDE TRIPHOSPHATE HYDROLASE"/>
    <property type="match status" value="1"/>
</dbReference>
<accession>X7EED1</accession>
<feature type="domain" description="HTH merR-type" evidence="1">
    <location>
        <begin position="49"/>
        <end position="95"/>
    </location>
</feature>
<dbReference type="InterPro" id="IPR025669">
    <property type="entry name" value="AAA_dom"/>
</dbReference>
<evidence type="ECO:0000259" key="1">
    <source>
        <dbReference type="Pfam" id="PF13411"/>
    </source>
</evidence>
<dbReference type="NCBIfam" id="TIGR03453">
    <property type="entry name" value="partition_RepA"/>
    <property type="match status" value="1"/>
</dbReference>
<dbReference type="InterPro" id="IPR009061">
    <property type="entry name" value="DNA-bd_dom_put_sf"/>
</dbReference>
<dbReference type="PATRIC" id="fig|1449350.3.peg.3300"/>
<dbReference type="RefSeq" id="WP_037264885.1">
    <property type="nucleotide sequence ID" value="NZ_JALZ01000023.1"/>
</dbReference>
<dbReference type="Pfam" id="PF13411">
    <property type="entry name" value="MerR_1"/>
    <property type="match status" value="1"/>
</dbReference>
<proteinExistence type="predicted"/>
<comment type="caution">
    <text evidence="3">The sequence shown here is derived from an EMBL/GenBank/DDBJ whole genome shotgun (WGS) entry which is preliminary data.</text>
</comment>
<dbReference type="eggNOG" id="COG1192">
    <property type="taxonomic scope" value="Bacteria"/>
</dbReference>
<protein>
    <submittedName>
        <fullName evidence="3">Chromosome partitioning protein ParA</fullName>
    </submittedName>
</protein>
<dbReference type="EMBL" id="JALZ01000023">
    <property type="protein sequence ID" value="ETX13571.1"/>
    <property type="molecule type" value="Genomic_DNA"/>
</dbReference>
<dbReference type="Proteomes" id="UP000022447">
    <property type="component" value="Unassembled WGS sequence"/>
</dbReference>
<dbReference type="CDD" id="cd02042">
    <property type="entry name" value="ParAB_family"/>
    <property type="match status" value="1"/>
</dbReference>
<evidence type="ECO:0000313" key="3">
    <source>
        <dbReference type="EMBL" id="ETX13571.1"/>
    </source>
</evidence>
<dbReference type="InterPro" id="IPR000551">
    <property type="entry name" value="MerR-type_HTH_dom"/>
</dbReference>
<dbReference type="AlphaFoldDB" id="X7EED1"/>
<name>X7EED1_9RHOB</name>
<organism evidence="3 4">
    <name type="scientific">Roseivivax halodurans JCM 10272</name>
    <dbReference type="NCBI Taxonomy" id="1449350"/>
    <lineage>
        <taxon>Bacteria</taxon>
        <taxon>Pseudomonadati</taxon>
        <taxon>Pseudomonadota</taxon>
        <taxon>Alphaproteobacteria</taxon>
        <taxon>Rhodobacterales</taxon>
        <taxon>Roseobacteraceae</taxon>
        <taxon>Roseivivax</taxon>
    </lineage>
</organism>
<dbReference type="GO" id="GO:0003677">
    <property type="term" value="F:DNA binding"/>
    <property type="evidence" value="ECO:0007669"/>
    <property type="project" value="InterPro"/>
</dbReference>
<evidence type="ECO:0000313" key="4">
    <source>
        <dbReference type="Proteomes" id="UP000022447"/>
    </source>
</evidence>
<dbReference type="Gene3D" id="1.10.1660.10">
    <property type="match status" value="1"/>
</dbReference>
<sequence>MTEQNVDLGREESLSDYIQNQAERLSQELNRHMFDSFAPDNTKVLRKFTAAEASDLIGTSTSNLRKLHSEGKIPDAETDSRGRRLYSAEEIHKIRDYLAIEGRNTDIFRPGRRSPQDQMQVIALANFKGGSGKSTTSIHMAQRFALKGYKVLAVDMDPQASLTTMFGYRPEIAFAEGGTIYDVLDYENPAPLSSIIRDTYFPNLDLAPAGIMLSEYETETALALQRGARVSGAPFYSRLTQALLTVDDYYDIVFIDCPPQIGFLTLTALTASTGVVTTIIPAMYDVASMAQFLMLAGNLMRTIEQAGINPDWAFMKYLLSRYEHHDGAQSQMAHFLRMMFGDNVMENPVVKSTVILDASSTQETIYEIPPTSVNKKTLERALQSMNAAANELEVLVQQAWERPVPDKGAA</sequence>
<gene>
    <name evidence="3" type="ORF">OCH239_09840</name>
</gene>
<dbReference type="OrthoDB" id="9777757at2"/>
<dbReference type="SUPFAM" id="SSF52540">
    <property type="entry name" value="P-loop containing nucleoside triphosphate hydrolases"/>
    <property type="match status" value="1"/>
</dbReference>
<dbReference type="InterPro" id="IPR027417">
    <property type="entry name" value="P-loop_NTPase"/>
</dbReference>
<dbReference type="InterPro" id="IPR050678">
    <property type="entry name" value="DNA_Partitioning_ATPase"/>
</dbReference>
<dbReference type="STRING" id="1449350.OCH239_09840"/>
<feature type="domain" description="AAA" evidence="2">
    <location>
        <begin position="119"/>
        <end position="302"/>
    </location>
</feature>